<dbReference type="AlphaFoldDB" id="A0A6N7BUV7"/>
<evidence type="ECO:0000313" key="1">
    <source>
        <dbReference type="EMBL" id="KAF0567405.1"/>
    </source>
</evidence>
<keyword evidence="2" id="KW-1185">Reference proteome</keyword>
<gene>
    <name evidence="1" type="ORF">FQV37_2261</name>
</gene>
<sequence length="54" mass="6463">MMVKKDKIWVNKETRQSVLVLWVSDELVTYQAADSQTPVPMRKTKFLQYFEELL</sequence>
<proteinExistence type="predicted"/>
<reference evidence="1 2" key="1">
    <citation type="submission" date="2019-09" db="EMBL/GenBank/DDBJ databases">
        <title>Draft genome sequence of Psychrobacter nivimaris LAMA 639, in search for biotechnological relevant genes.</title>
        <authorList>
            <person name="Lima A.O.S."/>
            <person name="Staloch B.E.K."/>
            <person name="Freitas R.C."/>
            <person name="Niero H."/>
            <person name="Silva M.A.C."/>
        </authorList>
    </citation>
    <scope>NUCLEOTIDE SEQUENCE [LARGE SCALE GENOMIC DNA]</scope>
    <source>
        <strain evidence="1 2">LAMA 639</strain>
    </source>
</reference>
<organism evidence="1 2">
    <name type="scientific">Psychrobacter nivimaris</name>
    <dbReference type="NCBI Taxonomy" id="281738"/>
    <lineage>
        <taxon>Bacteria</taxon>
        <taxon>Pseudomonadati</taxon>
        <taxon>Pseudomonadota</taxon>
        <taxon>Gammaproteobacteria</taxon>
        <taxon>Moraxellales</taxon>
        <taxon>Moraxellaceae</taxon>
        <taxon>Psychrobacter</taxon>
    </lineage>
</organism>
<protein>
    <submittedName>
        <fullName evidence="1">Uncharacterized protein</fullName>
    </submittedName>
</protein>
<comment type="caution">
    <text evidence="1">The sequence shown here is derived from an EMBL/GenBank/DDBJ whole genome shotgun (WGS) entry which is preliminary data.</text>
</comment>
<dbReference type="Proteomes" id="UP000471465">
    <property type="component" value="Unassembled WGS sequence"/>
</dbReference>
<accession>A0A6N7BUV7</accession>
<dbReference type="RefSeq" id="WP_160023775.1">
    <property type="nucleotide sequence ID" value="NZ_VZIZ01000049.1"/>
</dbReference>
<evidence type="ECO:0000313" key="2">
    <source>
        <dbReference type="Proteomes" id="UP000471465"/>
    </source>
</evidence>
<name>A0A6N7BUV7_9GAMM</name>
<dbReference type="EMBL" id="VZIZ01000049">
    <property type="protein sequence ID" value="KAF0567405.1"/>
    <property type="molecule type" value="Genomic_DNA"/>
</dbReference>